<evidence type="ECO:0000313" key="1">
    <source>
        <dbReference type="EMBL" id="QNO45687.1"/>
    </source>
</evidence>
<dbReference type="EMBL" id="MT631280">
    <property type="protein sequence ID" value="QNO47851.1"/>
    <property type="molecule type" value="Genomic_DNA"/>
</dbReference>
<organism evidence="2">
    <name type="scientific">Candidatus Methanogaster sp. ANME-2c ERB4</name>
    <dbReference type="NCBI Taxonomy" id="2759911"/>
    <lineage>
        <taxon>Archaea</taxon>
        <taxon>Methanobacteriati</taxon>
        <taxon>Methanobacteriota</taxon>
        <taxon>Stenosarchaea group</taxon>
        <taxon>Methanomicrobia</taxon>
        <taxon>Methanosarcinales</taxon>
        <taxon>ANME-2 cluster</taxon>
        <taxon>Candidatus Methanogasteraceae</taxon>
        <taxon>Candidatus Methanogaster</taxon>
    </lineage>
</organism>
<reference evidence="2" key="1">
    <citation type="submission" date="2020-06" db="EMBL/GenBank/DDBJ databases">
        <title>Unique genomic features of the anaerobic methanotrophic archaea.</title>
        <authorList>
            <person name="Chadwick G.L."/>
            <person name="Skennerton C.T."/>
            <person name="Laso-Perez R."/>
            <person name="Leu A.O."/>
            <person name="Speth D.R."/>
            <person name="Yu H."/>
            <person name="Morgan-Lang C."/>
            <person name="Hatzenpichler R."/>
            <person name="Goudeau D."/>
            <person name="Malmstrom R."/>
            <person name="Brazelton W.J."/>
            <person name="Woyke T."/>
            <person name="Hallam S.J."/>
            <person name="Tyson G.W."/>
            <person name="Wegener G."/>
            <person name="Boetius A."/>
            <person name="Orphan V."/>
        </authorList>
    </citation>
    <scope>NUCLEOTIDE SEQUENCE</scope>
</reference>
<sequence>MDHCGGTSDRGIHGRAGGRGVCGADITVEQLQRFCSPGCMADTLGGIKIDVKTFAPPTMPELIDMHHIADQFCTCPHRFIS</sequence>
<name>A0A7G9YIL7_9EURY</name>
<protein>
    <submittedName>
        <fullName evidence="2">Uncharacterized protein</fullName>
    </submittedName>
</protein>
<dbReference type="EMBL" id="MT631143">
    <property type="protein sequence ID" value="QNO45687.1"/>
    <property type="molecule type" value="Genomic_DNA"/>
</dbReference>
<evidence type="ECO:0000313" key="2">
    <source>
        <dbReference type="EMBL" id="QNO47851.1"/>
    </source>
</evidence>
<dbReference type="AlphaFoldDB" id="A0A7G9YIL7"/>
<proteinExistence type="predicted"/>
<accession>A0A7G9YIL7</accession>
<gene>
    <name evidence="2" type="ORF">DJFEGNLO_00005</name>
    <name evidence="1" type="ORF">LHEHDPNP_00002</name>
</gene>